<dbReference type="EMBL" id="HACA01012297">
    <property type="protein sequence ID" value="CDW29658.1"/>
    <property type="molecule type" value="Transcribed_RNA"/>
</dbReference>
<sequence>MSLETAFIVIKIVCITINLLFIQEGVTIKLRNQFSKLLSSSLIWPHECSVKF</sequence>
<organism evidence="2">
    <name type="scientific">Lepeophtheirus salmonis</name>
    <name type="common">Salmon louse</name>
    <name type="synonym">Caligus salmonis</name>
    <dbReference type="NCBI Taxonomy" id="72036"/>
    <lineage>
        <taxon>Eukaryota</taxon>
        <taxon>Metazoa</taxon>
        <taxon>Ecdysozoa</taxon>
        <taxon>Arthropoda</taxon>
        <taxon>Crustacea</taxon>
        <taxon>Multicrustacea</taxon>
        <taxon>Hexanauplia</taxon>
        <taxon>Copepoda</taxon>
        <taxon>Siphonostomatoida</taxon>
        <taxon>Caligidae</taxon>
        <taxon>Lepeophtheirus</taxon>
    </lineage>
</organism>
<evidence type="ECO:0000256" key="1">
    <source>
        <dbReference type="SAM" id="Phobius"/>
    </source>
</evidence>
<keyword evidence="1" id="KW-0812">Transmembrane</keyword>
<proteinExistence type="predicted"/>
<protein>
    <submittedName>
        <fullName evidence="2">Uncharacterized protein</fullName>
    </submittedName>
</protein>
<dbReference type="AlphaFoldDB" id="A0A0K2TUD6"/>
<reference evidence="2" key="1">
    <citation type="submission" date="2014-05" db="EMBL/GenBank/DDBJ databases">
        <authorList>
            <person name="Chronopoulou M."/>
        </authorList>
    </citation>
    <scope>NUCLEOTIDE SEQUENCE</scope>
    <source>
        <tissue evidence="2">Whole organism</tissue>
    </source>
</reference>
<accession>A0A0K2TUD6</accession>
<keyword evidence="1" id="KW-0472">Membrane</keyword>
<name>A0A0K2TUD6_LEPSM</name>
<feature type="transmembrane region" description="Helical" evidence="1">
    <location>
        <begin position="6"/>
        <end position="26"/>
    </location>
</feature>
<keyword evidence="1" id="KW-1133">Transmembrane helix</keyword>
<evidence type="ECO:0000313" key="2">
    <source>
        <dbReference type="EMBL" id="CDW29658.1"/>
    </source>
</evidence>